<dbReference type="Gene3D" id="3.90.1200.10">
    <property type="match status" value="1"/>
</dbReference>
<dbReference type="PANTHER" id="PTHR21064:SF6">
    <property type="entry name" value="AMINOGLYCOSIDE PHOSPHOTRANSFERASE DOMAIN-CONTAINING PROTEIN"/>
    <property type="match status" value="1"/>
</dbReference>
<dbReference type="InterPro" id="IPR002575">
    <property type="entry name" value="Aminoglycoside_PTrfase"/>
</dbReference>
<evidence type="ECO:0000313" key="4">
    <source>
        <dbReference type="Proteomes" id="UP000054709"/>
    </source>
</evidence>
<dbReference type="InterPro" id="IPR050249">
    <property type="entry name" value="Pseudomonas-type_ThrB"/>
</dbReference>
<dbReference type="RefSeq" id="WP_060623747.1">
    <property type="nucleotide sequence ID" value="NZ_LCZJ02000019.1"/>
</dbReference>
<dbReference type="OrthoDB" id="4030632at2"/>
<evidence type="ECO:0000313" key="3">
    <source>
        <dbReference type="EMBL" id="KTD86859.1"/>
    </source>
</evidence>
<reference evidence="3 4" key="1">
    <citation type="journal article" date="2015" name="Int. Biodeterior. Biodegradation">
        <title>Physiological and genetic screening methods for the isolation of methyl tert-butyl ether-degrading bacteria for bioremediation purposes.</title>
        <authorList>
            <person name="Guisado I.M."/>
            <person name="Purswani J."/>
            <person name="Gonzalez Lopez J."/>
            <person name="Pozo C."/>
        </authorList>
    </citation>
    <scope>NUCLEOTIDE SEQUENCE [LARGE SCALE GENOMIC DNA]</scope>
    <source>
        <strain evidence="3 4">SH7</strain>
    </source>
</reference>
<dbReference type="GO" id="GO:0009088">
    <property type="term" value="P:threonine biosynthetic process"/>
    <property type="evidence" value="ECO:0007669"/>
    <property type="project" value="TreeGrafter"/>
</dbReference>
<proteinExistence type="inferred from homology"/>
<evidence type="ECO:0000256" key="1">
    <source>
        <dbReference type="ARBA" id="ARBA00038240"/>
    </source>
</evidence>
<dbReference type="SUPFAM" id="SSF56112">
    <property type="entry name" value="Protein kinase-like (PK-like)"/>
    <property type="match status" value="1"/>
</dbReference>
<dbReference type="Pfam" id="PF01636">
    <property type="entry name" value="APH"/>
    <property type="match status" value="1"/>
</dbReference>
<comment type="caution">
    <text evidence="3">The sequence shown here is derived from an EMBL/GenBank/DDBJ whole genome shotgun (WGS) entry which is preliminary data.</text>
</comment>
<dbReference type="Gene3D" id="3.30.200.20">
    <property type="entry name" value="Phosphorylase Kinase, domain 1"/>
    <property type="match status" value="1"/>
</dbReference>
<name>A0A0W1B034_9BACL</name>
<dbReference type="InterPro" id="IPR011009">
    <property type="entry name" value="Kinase-like_dom_sf"/>
</dbReference>
<dbReference type="GO" id="GO:0004413">
    <property type="term" value="F:homoserine kinase activity"/>
    <property type="evidence" value="ECO:0007669"/>
    <property type="project" value="TreeGrafter"/>
</dbReference>
<dbReference type="Proteomes" id="UP000054709">
    <property type="component" value="Unassembled WGS sequence"/>
</dbReference>
<comment type="similarity">
    <text evidence="1">Belongs to the pseudomonas-type ThrB family.</text>
</comment>
<feature type="domain" description="Aminoglycoside phosphotransferase" evidence="2">
    <location>
        <begin position="31"/>
        <end position="240"/>
    </location>
</feature>
<dbReference type="EMBL" id="LCZJ02000019">
    <property type="protein sequence ID" value="KTD86859.1"/>
    <property type="molecule type" value="Genomic_DNA"/>
</dbReference>
<sequence>MPNWQVKFDEEMLKQAAEQIQVDWTTIKYIGGFENVVYSFPKDDHEFILRVTHQSHQEQEMVISELDFMDHLAKHGVKLARPIPFQDGSLVQTVVKEEERFMICVMEKAPGGHVNASDPYWGTELFEQWGEVTGRMHAVTLHYERPETVLARPHQGKLDFDYANFGTVEQQLYEKLLQINDRINQLPRNREGYGLCHRDLHSGNFFVHEGRITVFDFDDCGYDYMVHDIAIAVYYSTIFGDWRKPEVEQSRTSSLAAAMLRSFMKGYNREYALDNKWLEELPLFIEKRRLELVLLLFQEFSESQREQDRVWLARNIHDALNDIACLEL</sequence>
<dbReference type="PANTHER" id="PTHR21064">
    <property type="entry name" value="AMINOGLYCOSIDE PHOSPHOTRANSFERASE DOMAIN-CONTAINING PROTEIN-RELATED"/>
    <property type="match status" value="1"/>
</dbReference>
<gene>
    <name evidence="3" type="ORF">UQ64_15650</name>
</gene>
<protein>
    <recommendedName>
        <fullName evidence="2">Aminoglycoside phosphotransferase domain-containing protein</fullName>
    </recommendedName>
</protein>
<keyword evidence="4" id="KW-1185">Reference proteome</keyword>
<organism evidence="3 4">
    <name type="scientific">Paenibacillus etheri</name>
    <dbReference type="NCBI Taxonomy" id="1306852"/>
    <lineage>
        <taxon>Bacteria</taxon>
        <taxon>Bacillati</taxon>
        <taxon>Bacillota</taxon>
        <taxon>Bacilli</taxon>
        <taxon>Bacillales</taxon>
        <taxon>Paenibacillaceae</taxon>
        <taxon>Paenibacillus</taxon>
    </lineage>
</organism>
<evidence type="ECO:0000259" key="2">
    <source>
        <dbReference type="Pfam" id="PF01636"/>
    </source>
</evidence>
<dbReference type="AlphaFoldDB" id="A0A0W1B034"/>
<accession>A0A0W1B034</accession>